<comment type="caution">
    <text evidence="1">The sequence shown here is derived from an EMBL/GenBank/DDBJ whole genome shotgun (WGS) entry which is preliminary data.</text>
</comment>
<sequence>MGNLPLSCCDSKETREYMRLNFISIETLTAIMEAVVKAVEQTIGADMPDSFGLVVTCY</sequence>
<reference evidence="1 2" key="1">
    <citation type="submission" date="2018-09" db="EMBL/GenBank/DDBJ databases">
        <title>Genomic investigation of the strawberry pathogen Phytophthora fragariae indicates pathogenicity is determined by transcriptional variation in three key races.</title>
        <authorList>
            <person name="Adams T.M."/>
            <person name="Armitage A.D."/>
            <person name="Sobczyk M.K."/>
            <person name="Bates H.J."/>
            <person name="Dunwell J.M."/>
            <person name="Nellist C.F."/>
            <person name="Harrison R.J."/>
        </authorList>
    </citation>
    <scope>NUCLEOTIDE SEQUENCE [LARGE SCALE GENOMIC DNA]</scope>
    <source>
        <strain evidence="1 2">SCRP245</strain>
    </source>
</reference>
<dbReference type="EMBL" id="QXFW01002873">
    <property type="protein sequence ID" value="KAE8974728.1"/>
    <property type="molecule type" value="Genomic_DNA"/>
</dbReference>
<gene>
    <name evidence="1" type="ORF">PF011_g24751</name>
</gene>
<name>A0A6A3I3K7_9STRA</name>
<organism evidence="1 2">
    <name type="scientific">Phytophthora fragariae</name>
    <dbReference type="NCBI Taxonomy" id="53985"/>
    <lineage>
        <taxon>Eukaryota</taxon>
        <taxon>Sar</taxon>
        <taxon>Stramenopiles</taxon>
        <taxon>Oomycota</taxon>
        <taxon>Peronosporomycetes</taxon>
        <taxon>Peronosporales</taxon>
        <taxon>Peronosporaceae</taxon>
        <taxon>Phytophthora</taxon>
    </lineage>
</organism>
<dbReference type="AlphaFoldDB" id="A0A6A3I3K7"/>
<evidence type="ECO:0000313" key="2">
    <source>
        <dbReference type="Proteomes" id="UP000460718"/>
    </source>
</evidence>
<dbReference type="Proteomes" id="UP000460718">
    <property type="component" value="Unassembled WGS sequence"/>
</dbReference>
<protein>
    <submittedName>
        <fullName evidence="1">Uncharacterized protein</fullName>
    </submittedName>
</protein>
<proteinExistence type="predicted"/>
<accession>A0A6A3I3K7</accession>
<evidence type="ECO:0000313" key="1">
    <source>
        <dbReference type="EMBL" id="KAE8974728.1"/>
    </source>
</evidence>